<evidence type="ECO:0000256" key="6">
    <source>
        <dbReference type="ARBA" id="ARBA00022842"/>
    </source>
</evidence>
<dbReference type="GO" id="GO:0006094">
    <property type="term" value="P:gluconeogenesis"/>
    <property type="evidence" value="ECO:0007669"/>
    <property type="project" value="TreeGrafter"/>
</dbReference>
<organism evidence="10 11">
    <name type="scientific">Cyanidium caldarium</name>
    <name type="common">Red alga</name>
    <dbReference type="NCBI Taxonomy" id="2771"/>
    <lineage>
        <taxon>Eukaryota</taxon>
        <taxon>Rhodophyta</taxon>
        <taxon>Bangiophyceae</taxon>
        <taxon>Cyanidiales</taxon>
        <taxon>Cyanidiaceae</taxon>
        <taxon>Cyanidium</taxon>
    </lineage>
</organism>
<dbReference type="CDD" id="cd00354">
    <property type="entry name" value="FBPase"/>
    <property type="match status" value="1"/>
</dbReference>
<keyword evidence="4" id="KW-0479">Metal-binding</keyword>
<evidence type="ECO:0000259" key="9">
    <source>
        <dbReference type="Pfam" id="PF18913"/>
    </source>
</evidence>
<dbReference type="Gene3D" id="3.40.190.80">
    <property type="match status" value="1"/>
</dbReference>
<dbReference type="PANTHER" id="PTHR11556:SF35">
    <property type="entry name" value="SEDOHEPTULOSE-1,7-BISPHOSPHATASE, CHLOROPLASTIC"/>
    <property type="match status" value="1"/>
</dbReference>
<dbReference type="InterPro" id="IPR023079">
    <property type="entry name" value="SBPase"/>
</dbReference>
<sequence length="383" mass="41314">MGFIVPFAHTSRCAWLGASRTVCSGPRLRRQHRWWGKPSAGAVRSAVRMVASHPAGTVAGQSLKASAPDERVRDGMRLHEFLALMSDPKLAVAVDSMFMACKVVGYEVRTASCSKEECVNAFGDQQLAIDLLADKTIGDAMKASGVIAVGSSEEQPVENQYGGDAFSVAWDPLDGSSIVDTNFSVGTIYGIWPGQRLTGITGRQMAAAGMAVYGPRTSMTVAVDGIPGTHEFLLIDNFSGQHGMWILVQSFYTIDEGKLFAPGNLRATRDNPGYNELFDYWLRNKYQLRYTGGMVPDCNQILIKGKGVFANPASPSAPAKLRVLYEVAPIAYLIEKGGGASSDGEVSALDIPIDATDKRSQVCYGSFGEVARFNELVGKKYMN</sequence>
<evidence type="ECO:0008006" key="12">
    <source>
        <dbReference type="Google" id="ProtNLM"/>
    </source>
</evidence>
<evidence type="ECO:0000256" key="1">
    <source>
        <dbReference type="ARBA" id="ARBA00001946"/>
    </source>
</evidence>
<evidence type="ECO:0000256" key="7">
    <source>
        <dbReference type="ARBA" id="ARBA00023277"/>
    </source>
</evidence>
<dbReference type="EMBL" id="JANCYW010000001">
    <property type="protein sequence ID" value="KAK4534183.1"/>
    <property type="molecule type" value="Genomic_DNA"/>
</dbReference>
<dbReference type="GO" id="GO:0005986">
    <property type="term" value="P:sucrose biosynthetic process"/>
    <property type="evidence" value="ECO:0007669"/>
    <property type="project" value="TreeGrafter"/>
</dbReference>
<feature type="domain" description="Fructose-1-6-bisphosphatase class 1 C-terminal" evidence="9">
    <location>
        <begin position="255"/>
        <end position="376"/>
    </location>
</feature>
<dbReference type="PRINTS" id="PR01958">
    <property type="entry name" value="S17BPHPHTASE"/>
</dbReference>
<comment type="similarity">
    <text evidence="3">Belongs to the FBPase class 1 family.</text>
</comment>
<comment type="caution">
    <text evidence="10">The sequence shown here is derived from an EMBL/GenBank/DDBJ whole genome shotgun (WGS) entry which is preliminary data.</text>
</comment>
<evidence type="ECO:0000256" key="4">
    <source>
        <dbReference type="ARBA" id="ARBA00022723"/>
    </source>
</evidence>
<comment type="cofactor">
    <cofactor evidence="1">
        <name>Mg(2+)</name>
        <dbReference type="ChEBI" id="CHEBI:18420"/>
    </cofactor>
</comment>
<evidence type="ECO:0000313" key="10">
    <source>
        <dbReference type="EMBL" id="KAK4534183.1"/>
    </source>
</evidence>
<dbReference type="GO" id="GO:0042132">
    <property type="term" value="F:fructose 1,6-bisphosphate 1-phosphatase activity"/>
    <property type="evidence" value="ECO:0007669"/>
    <property type="project" value="TreeGrafter"/>
</dbReference>
<dbReference type="GO" id="GO:0046872">
    <property type="term" value="F:metal ion binding"/>
    <property type="evidence" value="ECO:0007669"/>
    <property type="project" value="UniProtKB-KW"/>
</dbReference>
<dbReference type="Pfam" id="PF00316">
    <property type="entry name" value="FBPase"/>
    <property type="match status" value="1"/>
</dbReference>
<name>A0AAV9IQD9_CYACA</name>
<feature type="domain" description="Fructose-1-6-bisphosphatase class I N-terminal" evidence="8">
    <location>
        <begin position="90"/>
        <end position="248"/>
    </location>
</feature>
<dbReference type="InterPro" id="IPR020548">
    <property type="entry name" value="Fructose_bisphosphatase_AS"/>
</dbReference>
<dbReference type="GO" id="GO:0006000">
    <property type="term" value="P:fructose metabolic process"/>
    <property type="evidence" value="ECO:0007669"/>
    <property type="project" value="TreeGrafter"/>
</dbReference>
<protein>
    <recommendedName>
        <fullName evidence="12">Fructose-bisphosphatase</fullName>
    </recommendedName>
</protein>
<accession>A0AAV9IQD9</accession>
<evidence type="ECO:0000256" key="2">
    <source>
        <dbReference type="ARBA" id="ARBA00005215"/>
    </source>
</evidence>
<evidence type="ECO:0000259" key="8">
    <source>
        <dbReference type="Pfam" id="PF00316"/>
    </source>
</evidence>
<evidence type="ECO:0000256" key="3">
    <source>
        <dbReference type="ARBA" id="ARBA00010941"/>
    </source>
</evidence>
<gene>
    <name evidence="10" type="ORF">CDCA_CDCA01G0208</name>
</gene>
<keyword evidence="7" id="KW-0119">Carbohydrate metabolism</keyword>
<keyword evidence="5" id="KW-0378">Hydrolase</keyword>
<dbReference type="InterPro" id="IPR044015">
    <property type="entry name" value="FBPase_C_dom"/>
</dbReference>
<keyword evidence="6" id="KW-0460">Magnesium</keyword>
<comment type="pathway">
    <text evidence="2">Carbohydrate biosynthesis; Calvin cycle.</text>
</comment>
<dbReference type="PROSITE" id="PS00124">
    <property type="entry name" value="FBPASE"/>
    <property type="match status" value="1"/>
</dbReference>
<dbReference type="GO" id="GO:0006002">
    <property type="term" value="P:fructose 6-phosphate metabolic process"/>
    <property type="evidence" value="ECO:0007669"/>
    <property type="project" value="TreeGrafter"/>
</dbReference>
<dbReference type="InterPro" id="IPR000146">
    <property type="entry name" value="FBPase_class-1"/>
</dbReference>
<dbReference type="FunFam" id="3.40.190.80:FF:000008">
    <property type="entry name" value="Sedoheptulose-1,7-bisphosphatase, chloroplastic"/>
    <property type="match status" value="1"/>
</dbReference>
<dbReference type="SUPFAM" id="SSF56655">
    <property type="entry name" value="Carbohydrate phosphatase"/>
    <property type="match status" value="1"/>
</dbReference>
<keyword evidence="11" id="KW-1185">Reference proteome</keyword>
<dbReference type="GO" id="GO:0005737">
    <property type="term" value="C:cytoplasm"/>
    <property type="evidence" value="ECO:0007669"/>
    <property type="project" value="TreeGrafter"/>
</dbReference>
<evidence type="ECO:0000313" key="11">
    <source>
        <dbReference type="Proteomes" id="UP001301350"/>
    </source>
</evidence>
<dbReference type="PANTHER" id="PTHR11556">
    <property type="entry name" value="FRUCTOSE-1,6-BISPHOSPHATASE-RELATED"/>
    <property type="match status" value="1"/>
</dbReference>
<dbReference type="Gene3D" id="3.30.540.10">
    <property type="entry name" value="Fructose-1,6-Bisphosphatase, subunit A, domain 1"/>
    <property type="match status" value="1"/>
</dbReference>
<dbReference type="GO" id="GO:0030388">
    <property type="term" value="P:fructose 1,6-bisphosphate metabolic process"/>
    <property type="evidence" value="ECO:0007669"/>
    <property type="project" value="TreeGrafter"/>
</dbReference>
<dbReference type="InterPro" id="IPR033391">
    <property type="entry name" value="FBPase_N"/>
</dbReference>
<dbReference type="HAMAP" id="MF_01855">
    <property type="entry name" value="FBPase_class1"/>
    <property type="match status" value="1"/>
</dbReference>
<dbReference type="Proteomes" id="UP001301350">
    <property type="component" value="Unassembled WGS sequence"/>
</dbReference>
<evidence type="ECO:0000256" key="5">
    <source>
        <dbReference type="ARBA" id="ARBA00022801"/>
    </source>
</evidence>
<proteinExistence type="inferred from homology"/>
<dbReference type="AlphaFoldDB" id="A0AAV9IQD9"/>
<reference evidence="10 11" key="1">
    <citation type="submission" date="2022-07" db="EMBL/GenBank/DDBJ databases">
        <title>Genome-wide signatures of adaptation to extreme environments.</title>
        <authorList>
            <person name="Cho C.H."/>
            <person name="Yoon H.S."/>
        </authorList>
    </citation>
    <scope>NUCLEOTIDE SEQUENCE [LARGE SCALE GENOMIC DNA]</scope>
    <source>
        <strain evidence="10 11">DBV 063 E5</strain>
    </source>
</reference>
<dbReference type="Pfam" id="PF18913">
    <property type="entry name" value="FBPase_C"/>
    <property type="match status" value="1"/>
</dbReference>